<keyword evidence="2" id="KW-1185">Reference proteome</keyword>
<sequence length="239" mass="26194">MAESGLICLETRGETLLPQTHFLNSRGEDLASPTKGFWLPLTGKQCNNFVQWCDENVDPVSSVVQVVEIILCLYAAAKISHRAQSIAAVATKWHALVTCIFPNASLLRVSSSVGNLEAAYPVGSLSIGYSESDLESLDYVAHLASYMSSYQETSLWWLFWTGKLLQPLAELLVASLELRWSSLLAEMERWKETKGTLVAGELEALLLLGKIETTAAPSTTRVPRGHCSCCVGRTKEEEG</sequence>
<dbReference type="Pfam" id="PF12056">
    <property type="entry name" value="DUF3537"/>
    <property type="match status" value="1"/>
</dbReference>
<protein>
    <submittedName>
        <fullName evidence="1">Uncharacterized protein</fullName>
    </submittedName>
</protein>
<dbReference type="Proteomes" id="UP000655225">
    <property type="component" value="Unassembled WGS sequence"/>
</dbReference>
<comment type="caution">
    <text evidence="1">The sequence shown here is derived from an EMBL/GenBank/DDBJ whole genome shotgun (WGS) entry which is preliminary data.</text>
</comment>
<gene>
    <name evidence="1" type="ORF">HHK36_013094</name>
</gene>
<dbReference type="PANTHER" id="PTHR31963">
    <property type="entry name" value="RAS GUANINE NUCLEOTIDE EXCHANGE FACTOR K"/>
    <property type="match status" value="1"/>
</dbReference>
<evidence type="ECO:0000313" key="2">
    <source>
        <dbReference type="Proteomes" id="UP000655225"/>
    </source>
</evidence>
<dbReference type="AlphaFoldDB" id="A0A834ZGG5"/>
<evidence type="ECO:0000313" key="1">
    <source>
        <dbReference type="EMBL" id="KAF8402142.1"/>
    </source>
</evidence>
<dbReference type="InterPro" id="IPR021924">
    <property type="entry name" value="DUF3537"/>
</dbReference>
<dbReference type="EMBL" id="JABCRI010000008">
    <property type="protein sequence ID" value="KAF8402142.1"/>
    <property type="molecule type" value="Genomic_DNA"/>
</dbReference>
<organism evidence="1 2">
    <name type="scientific">Tetracentron sinense</name>
    <name type="common">Spur-leaf</name>
    <dbReference type="NCBI Taxonomy" id="13715"/>
    <lineage>
        <taxon>Eukaryota</taxon>
        <taxon>Viridiplantae</taxon>
        <taxon>Streptophyta</taxon>
        <taxon>Embryophyta</taxon>
        <taxon>Tracheophyta</taxon>
        <taxon>Spermatophyta</taxon>
        <taxon>Magnoliopsida</taxon>
        <taxon>Trochodendrales</taxon>
        <taxon>Trochodendraceae</taxon>
        <taxon>Tetracentron</taxon>
    </lineage>
</organism>
<proteinExistence type="predicted"/>
<reference evidence="1 2" key="1">
    <citation type="submission" date="2020-04" db="EMBL/GenBank/DDBJ databases">
        <title>Plant Genome Project.</title>
        <authorList>
            <person name="Zhang R.-G."/>
        </authorList>
    </citation>
    <scope>NUCLEOTIDE SEQUENCE [LARGE SCALE GENOMIC DNA]</scope>
    <source>
        <strain evidence="1">YNK0</strain>
        <tissue evidence="1">Leaf</tissue>
    </source>
</reference>
<dbReference type="PANTHER" id="PTHR31963:SF2">
    <property type="entry name" value="ZINC FINGER CONSTANS-LIKE PROTEIN (DUF3537)"/>
    <property type="match status" value="1"/>
</dbReference>
<accession>A0A834ZGG5</accession>
<name>A0A834ZGG5_TETSI</name>